<evidence type="ECO:0000256" key="13">
    <source>
        <dbReference type="ARBA" id="ARBA00032850"/>
    </source>
</evidence>
<comment type="subcellular location">
    <subcellularLocation>
        <location evidence="2">Periplasm</location>
    </subcellularLocation>
</comment>
<dbReference type="SUPFAM" id="SSF50494">
    <property type="entry name" value="Trypsin-like serine proteases"/>
    <property type="match status" value="1"/>
</dbReference>
<evidence type="ECO:0000256" key="4">
    <source>
        <dbReference type="ARBA" id="ARBA00013035"/>
    </source>
</evidence>
<dbReference type="GO" id="GO:0004252">
    <property type="term" value="F:serine-type endopeptidase activity"/>
    <property type="evidence" value="ECO:0007669"/>
    <property type="project" value="InterPro"/>
</dbReference>
<gene>
    <name evidence="18" type="primary">degQ</name>
    <name evidence="18" type="ORF">DEA8626_02376</name>
</gene>
<keyword evidence="19" id="KW-1185">Reference proteome</keyword>
<evidence type="ECO:0000256" key="8">
    <source>
        <dbReference type="ARBA" id="ARBA00022737"/>
    </source>
</evidence>
<feature type="binding site" evidence="15">
    <location>
        <position position="125"/>
    </location>
    <ligand>
        <name>substrate</name>
    </ligand>
</feature>
<protein>
    <recommendedName>
        <fullName evidence="5">Probable periplasmic serine endoprotease DegP-like</fullName>
        <ecNumber evidence="4">3.4.21.107</ecNumber>
    </recommendedName>
    <alternativeName>
        <fullName evidence="13">Protease Do</fullName>
    </alternativeName>
</protein>
<dbReference type="InterPro" id="IPR036034">
    <property type="entry name" value="PDZ_sf"/>
</dbReference>
<dbReference type="GO" id="GO:0042597">
    <property type="term" value="C:periplasmic space"/>
    <property type="evidence" value="ECO:0007669"/>
    <property type="project" value="UniProtKB-SubCell"/>
</dbReference>
<evidence type="ECO:0000256" key="16">
    <source>
        <dbReference type="SAM" id="SignalP"/>
    </source>
</evidence>
<evidence type="ECO:0000256" key="14">
    <source>
        <dbReference type="PIRSR" id="PIRSR611782-1"/>
    </source>
</evidence>
<dbReference type="GO" id="GO:0006508">
    <property type="term" value="P:proteolysis"/>
    <property type="evidence" value="ECO:0007669"/>
    <property type="project" value="UniProtKB-KW"/>
</dbReference>
<proteinExistence type="inferred from homology"/>
<evidence type="ECO:0000256" key="10">
    <source>
        <dbReference type="ARBA" id="ARBA00022801"/>
    </source>
</evidence>
<evidence type="ECO:0000256" key="5">
    <source>
        <dbReference type="ARBA" id="ARBA00013958"/>
    </source>
</evidence>
<keyword evidence="7 16" id="KW-0732">Signal</keyword>
<dbReference type="SMART" id="SM00228">
    <property type="entry name" value="PDZ"/>
    <property type="match status" value="1"/>
</dbReference>
<feature type="signal peptide" evidence="16">
    <location>
        <begin position="1"/>
        <end position="35"/>
    </location>
</feature>
<evidence type="ECO:0000313" key="18">
    <source>
        <dbReference type="EMBL" id="SPH18831.1"/>
    </source>
</evidence>
<sequence length="381" mass="39169">MQTKIHRAPRVAATVLAAALATTSLTVIAPSAAMAVPVGGYADLVAKVSPAVVYVEVTAKAAPANAEGQMPEGFPLEEFQRRFGLPPGMMPDMPGMPGTPNGQAQQGVGSGFVISEDGLIVTNQHVVDGAETVRIKFADGTTLDANVVGTDPLTDIALLNVDADKPLPTVKFGNSDSVRVGDEVIAMGNPFGLGGTVTSGIVSAKARDIQAGPFDDYIQTDAAINRGNSGGPLFNADGEVIGMNTAIFSPDGGSIGIGFAVPSQMVKTIVDDIKDDGKIDRGWLGVQIKPMSDEVASVLGYDAAKGAVVESVMPDSPAAKAGLKSGDIVLSFAGKPINEVRDLTRAVAGEAPDTAAQIELLRRGERLTLDVTLANRSAHDA</sequence>
<dbReference type="PANTHER" id="PTHR22939">
    <property type="entry name" value="SERINE PROTEASE FAMILY S1C HTRA-RELATED"/>
    <property type="match status" value="1"/>
</dbReference>
<evidence type="ECO:0000256" key="15">
    <source>
        <dbReference type="PIRSR" id="PIRSR611782-2"/>
    </source>
</evidence>
<feature type="chain" id="PRO_5038684719" description="Probable periplasmic serine endoprotease DegP-like" evidence="16">
    <location>
        <begin position="36"/>
        <end position="381"/>
    </location>
</feature>
<dbReference type="AlphaFoldDB" id="A0A2R8B8B0"/>
<keyword evidence="10 18" id="KW-0378">Hydrolase</keyword>
<feature type="domain" description="PDZ" evidence="17">
    <location>
        <begin position="278"/>
        <end position="344"/>
    </location>
</feature>
<evidence type="ECO:0000313" key="19">
    <source>
        <dbReference type="Proteomes" id="UP000244924"/>
    </source>
</evidence>
<reference evidence="18 19" key="1">
    <citation type="submission" date="2018-03" db="EMBL/GenBank/DDBJ databases">
        <authorList>
            <person name="Keele B.F."/>
        </authorList>
    </citation>
    <scope>NUCLEOTIDE SEQUENCE [LARGE SCALE GENOMIC DNA]</scope>
    <source>
        <strain evidence="18 19">CECT 8626</strain>
    </source>
</reference>
<keyword evidence="8" id="KW-0677">Repeat</keyword>
<evidence type="ECO:0000256" key="9">
    <source>
        <dbReference type="ARBA" id="ARBA00022764"/>
    </source>
</evidence>
<dbReference type="Pfam" id="PF13180">
    <property type="entry name" value="PDZ_2"/>
    <property type="match status" value="1"/>
</dbReference>
<evidence type="ECO:0000256" key="11">
    <source>
        <dbReference type="ARBA" id="ARBA00022825"/>
    </source>
</evidence>
<feature type="binding site" evidence="15">
    <location>
        <position position="155"/>
    </location>
    <ligand>
        <name>substrate</name>
    </ligand>
</feature>
<dbReference type="PROSITE" id="PS50106">
    <property type="entry name" value="PDZ"/>
    <property type="match status" value="1"/>
</dbReference>
<evidence type="ECO:0000256" key="7">
    <source>
        <dbReference type="ARBA" id="ARBA00022729"/>
    </source>
</evidence>
<feature type="binding site" evidence="15">
    <location>
        <begin position="227"/>
        <end position="229"/>
    </location>
    <ligand>
        <name>substrate</name>
    </ligand>
</feature>
<dbReference type="PANTHER" id="PTHR22939:SF130">
    <property type="entry name" value="PERIPLASMIC SERINE ENDOPROTEASE DEGP-LIKE-RELATED"/>
    <property type="match status" value="1"/>
</dbReference>
<dbReference type="Gene3D" id="2.40.10.120">
    <property type="match status" value="1"/>
</dbReference>
<comment type="similarity">
    <text evidence="3">Belongs to the peptidase S1C family.</text>
</comment>
<dbReference type="RefSeq" id="WP_108853233.1">
    <property type="nucleotide sequence ID" value="NZ_OMOQ01000001.1"/>
</dbReference>
<dbReference type="InterPro" id="IPR001940">
    <property type="entry name" value="Peptidase_S1C"/>
</dbReference>
<dbReference type="SUPFAM" id="SSF50156">
    <property type="entry name" value="PDZ domain-like"/>
    <property type="match status" value="1"/>
</dbReference>
<feature type="active site" description="Charge relay system" evidence="14">
    <location>
        <position position="155"/>
    </location>
</feature>
<dbReference type="OrthoDB" id="9758917at2"/>
<keyword evidence="9" id="KW-0574">Periplasm</keyword>
<keyword evidence="11" id="KW-0720">Serine protease</keyword>
<keyword evidence="6 18" id="KW-0645">Protease</keyword>
<dbReference type="InterPro" id="IPR011782">
    <property type="entry name" value="Pept_S1C_Do"/>
</dbReference>
<organism evidence="18 19">
    <name type="scientific">Albidovulum aquaemixtae</name>
    <dbReference type="NCBI Taxonomy" id="1542388"/>
    <lineage>
        <taxon>Bacteria</taxon>
        <taxon>Pseudomonadati</taxon>
        <taxon>Pseudomonadota</taxon>
        <taxon>Alphaproteobacteria</taxon>
        <taxon>Rhodobacterales</taxon>
        <taxon>Paracoccaceae</taxon>
        <taxon>Albidovulum</taxon>
    </lineage>
</organism>
<evidence type="ECO:0000259" key="17">
    <source>
        <dbReference type="PROSITE" id="PS50106"/>
    </source>
</evidence>
<dbReference type="EMBL" id="OMOQ01000001">
    <property type="protein sequence ID" value="SPH18831.1"/>
    <property type="molecule type" value="Genomic_DNA"/>
</dbReference>
<dbReference type="Gene3D" id="2.30.42.10">
    <property type="match status" value="1"/>
</dbReference>
<evidence type="ECO:0000256" key="12">
    <source>
        <dbReference type="ARBA" id="ARBA00023016"/>
    </source>
</evidence>
<dbReference type="InterPro" id="IPR001478">
    <property type="entry name" value="PDZ"/>
</dbReference>
<comment type="catalytic activity">
    <reaction evidence="1">
        <text>Acts on substrates that are at least partially unfolded. The cleavage site P1 residue is normally between a pair of hydrophobic residues, such as Val-|-Val.</text>
        <dbReference type="EC" id="3.4.21.107"/>
    </reaction>
</comment>
<feature type="active site" description="Charge relay system" evidence="14">
    <location>
        <position position="125"/>
    </location>
</feature>
<keyword evidence="12" id="KW-0346">Stress response</keyword>
<dbReference type="NCBIfam" id="TIGR02037">
    <property type="entry name" value="degP_htrA_DO"/>
    <property type="match status" value="1"/>
</dbReference>
<dbReference type="Pfam" id="PF13365">
    <property type="entry name" value="Trypsin_2"/>
    <property type="match status" value="1"/>
</dbReference>
<dbReference type="CDD" id="cd10839">
    <property type="entry name" value="cpPDZ1_DegP-like"/>
    <property type="match status" value="1"/>
</dbReference>
<dbReference type="InterPro" id="IPR009003">
    <property type="entry name" value="Peptidase_S1_PA"/>
</dbReference>
<feature type="active site" description="Charge relay system" evidence="14">
    <location>
        <position position="229"/>
    </location>
</feature>
<evidence type="ECO:0000256" key="2">
    <source>
        <dbReference type="ARBA" id="ARBA00004418"/>
    </source>
</evidence>
<dbReference type="Proteomes" id="UP000244924">
    <property type="component" value="Unassembled WGS sequence"/>
</dbReference>
<evidence type="ECO:0000256" key="1">
    <source>
        <dbReference type="ARBA" id="ARBA00001772"/>
    </source>
</evidence>
<evidence type="ECO:0000256" key="3">
    <source>
        <dbReference type="ARBA" id="ARBA00010541"/>
    </source>
</evidence>
<accession>A0A2R8B8B0</accession>
<name>A0A2R8B8B0_9RHOB</name>
<dbReference type="PRINTS" id="PR00834">
    <property type="entry name" value="PROTEASES2C"/>
</dbReference>
<evidence type="ECO:0000256" key="6">
    <source>
        <dbReference type="ARBA" id="ARBA00022670"/>
    </source>
</evidence>
<dbReference type="EC" id="3.4.21.107" evidence="4"/>